<dbReference type="EMBL" id="CAJVPP010014524">
    <property type="protein sequence ID" value="CAG8724383.1"/>
    <property type="molecule type" value="Genomic_DNA"/>
</dbReference>
<dbReference type="Pfam" id="PF22693">
    <property type="entry name" value="MACPF_1"/>
    <property type="match status" value="1"/>
</dbReference>
<protein>
    <submittedName>
        <fullName evidence="2">268_t:CDS:1</fullName>
    </submittedName>
</protein>
<evidence type="ECO:0000313" key="3">
    <source>
        <dbReference type="Proteomes" id="UP000789375"/>
    </source>
</evidence>
<sequence length="235" mass="26782">EDEKSRNLKDIIHKNNDDNPISYNLYLRKSSNPDWRYLKNDKGHLEFGRVINQDEIKKAEKQAAQDYAKLGISYEISERSSSETNLSYHCTQYERASLEFSKYLKPRKEFIDAVKDALNSKDVNKLKLIPEEYGQLYSTEVIFGGKVYIKESKVSKKLSNKNSNKVEAKLNAGTVVAKVGLACQDLNGNADCLQSDRLKLIGGKVPDNTKFDEDSWYKSLSDYGNWDCVGFQNPA</sequence>
<feature type="non-terminal residue" evidence="2">
    <location>
        <position position="235"/>
    </location>
</feature>
<organism evidence="2 3">
    <name type="scientific">Funneliformis mosseae</name>
    <name type="common">Endomycorrhizal fungus</name>
    <name type="synonym">Glomus mosseae</name>
    <dbReference type="NCBI Taxonomy" id="27381"/>
    <lineage>
        <taxon>Eukaryota</taxon>
        <taxon>Fungi</taxon>
        <taxon>Fungi incertae sedis</taxon>
        <taxon>Mucoromycota</taxon>
        <taxon>Glomeromycotina</taxon>
        <taxon>Glomeromycetes</taxon>
        <taxon>Glomerales</taxon>
        <taxon>Glomeraceae</taxon>
        <taxon>Funneliformis</taxon>
    </lineage>
</organism>
<accession>A0A9N9I7W6</accession>
<feature type="non-terminal residue" evidence="2">
    <location>
        <position position="1"/>
    </location>
</feature>
<name>A0A9N9I7W6_FUNMO</name>
<dbReference type="AlphaFoldDB" id="A0A9N9I7W6"/>
<gene>
    <name evidence="2" type="ORF">FMOSSE_LOCUS15225</name>
</gene>
<evidence type="ECO:0000313" key="2">
    <source>
        <dbReference type="EMBL" id="CAG8724383.1"/>
    </source>
</evidence>
<reference evidence="2" key="1">
    <citation type="submission" date="2021-06" db="EMBL/GenBank/DDBJ databases">
        <authorList>
            <person name="Kallberg Y."/>
            <person name="Tangrot J."/>
            <person name="Rosling A."/>
        </authorList>
    </citation>
    <scope>NUCLEOTIDE SEQUENCE</scope>
    <source>
        <strain evidence="2">87-6 pot B 2015</strain>
    </source>
</reference>
<dbReference type="InterPro" id="IPR054586">
    <property type="entry name" value="MACPF_1_fungal"/>
</dbReference>
<feature type="domain" description="MACPF-like" evidence="1">
    <location>
        <begin position="77"/>
        <end position="230"/>
    </location>
</feature>
<comment type="caution">
    <text evidence="2">The sequence shown here is derived from an EMBL/GenBank/DDBJ whole genome shotgun (WGS) entry which is preliminary data.</text>
</comment>
<keyword evidence="3" id="KW-1185">Reference proteome</keyword>
<proteinExistence type="predicted"/>
<dbReference type="Proteomes" id="UP000789375">
    <property type="component" value="Unassembled WGS sequence"/>
</dbReference>
<evidence type="ECO:0000259" key="1">
    <source>
        <dbReference type="Pfam" id="PF22693"/>
    </source>
</evidence>